<evidence type="ECO:0000313" key="2">
    <source>
        <dbReference type="EMBL" id="KTD88686.1"/>
    </source>
</evidence>
<evidence type="ECO:0000313" key="3">
    <source>
        <dbReference type="Proteomes" id="UP000054709"/>
    </source>
</evidence>
<name>A0A0W1B521_9BACL</name>
<reference evidence="2 3" key="1">
    <citation type="journal article" date="2015" name="Int. Biodeterior. Biodegradation">
        <title>Physiological and genetic screening methods for the isolation of methyl tert-butyl ether-degrading bacteria for bioremediation purposes.</title>
        <authorList>
            <person name="Guisado I.M."/>
            <person name="Purswani J."/>
            <person name="Gonzalez Lopez J."/>
            <person name="Pozo C."/>
        </authorList>
    </citation>
    <scope>NUCLEOTIDE SEQUENCE [LARGE SCALE GENOMIC DNA]</scope>
    <source>
        <strain evidence="2 3">SH7</strain>
    </source>
</reference>
<dbReference type="EMBL" id="LCZJ02000005">
    <property type="protein sequence ID" value="KTD88686.1"/>
    <property type="molecule type" value="Genomic_DNA"/>
</dbReference>
<keyword evidence="1" id="KW-1133">Transmembrane helix</keyword>
<dbReference type="AlphaFoldDB" id="A0A0W1B521"/>
<dbReference type="OrthoDB" id="2638806at2"/>
<proteinExistence type="predicted"/>
<sequence>MGNDFYRKLGASFLISAGVIYAIERVGSLIARSYEIAALYEANMFNALPETHITSFFDNIFVPILAFLGMILFVYGFPKKIK</sequence>
<protein>
    <submittedName>
        <fullName evidence="2">Uncharacterized protein</fullName>
    </submittedName>
</protein>
<keyword evidence="1" id="KW-0812">Transmembrane</keyword>
<accession>A0A0W1B521</accession>
<evidence type="ECO:0000256" key="1">
    <source>
        <dbReference type="SAM" id="Phobius"/>
    </source>
</evidence>
<keyword evidence="1" id="KW-0472">Membrane</keyword>
<feature type="transmembrane region" description="Helical" evidence="1">
    <location>
        <begin position="60"/>
        <end position="77"/>
    </location>
</feature>
<dbReference type="Proteomes" id="UP000054709">
    <property type="component" value="Unassembled WGS sequence"/>
</dbReference>
<organism evidence="2 3">
    <name type="scientific">Paenibacillus etheri</name>
    <dbReference type="NCBI Taxonomy" id="1306852"/>
    <lineage>
        <taxon>Bacteria</taxon>
        <taxon>Bacillati</taxon>
        <taxon>Bacillota</taxon>
        <taxon>Bacilli</taxon>
        <taxon>Bacillales</taxon>
        <taxon>Paenibacillaceae</taxon>
        <taxon>Paenibacillus</taxon>
    </lineage>
</organism>
<comment type="caution">
    <text evidence="2">The sequence shown here is derived from an EMBL/GenBank/DDBJ whole genome shotgun (WGS) entry which is preliminary data.</text>
</comment>
<dbReference type="RefSeq" id="WP_060621533.1">
    <property type="nucleotide sequence ID" value="NZ_LCZJ02000005.1"/>
</dbReference>
<gene>
    <name evidence="2" type="ORF">UQ64_29710</name>
</gene>
<keyword evidence="3" id="KW-1185">Reference proteome</keyword>